<keyword evidence="1" id="KW-0472">Membrane</keyword>
<dbReference type="AlphaFoldDB" id="A0A9X2VEM1"/>
<feature type="transmembrane region" description="Helical" evidence="1">
    <location>
        <begin position="432"/>
        <end position="452"/>
    </location>
</feature>
<dbReference type="EMBL" id="JANYMP010000001">
    <property type="protein sequence ID" value="MCS7475278.1"/>
    <property type="molecule type" value="Genomic_DNA"/>
</dbReference>
<feature type="transmembrane region" description="Helical" evidence="1">
    <location>
        <begin position="339"/>
        <end position="364"/>
    </location>
</feature>
<proteinExistence type="predicted"/>
<feature type="transmembrane region" description="Helical" evidence="1">
    <location>
        <begin position="144"/>
        <end position="166"/>
    </location>
</feature>
<evidence type="ECO:0000256" key="1">
    <source>
        <dbReference type="SAM" id="Phobius"/>
    </source>
</evidence>
<keyword evidence="1" id="KW-1133">Transmembrane helix</keyword>
<dbReference type="Proteomes" id="UP001141259">
    <property type="component" value="Unassembled WGS sequence"/>
</dbReference>
<comment type="caution">
    <text evidence="2">The sequence shown here is derived from an EMBL/GenBank/DDBJ whole genome shotgun (WGS) entry which is preliminary data.</text>
</comment>
<feature type="transmembrane region" description="Helical" evidence="1">
    <location>
        <begin position="253"/>
        <end position="274"/>
    </location>
</feature>
<organism evidence="2 3">
    <name type="scientific">Umezawaea endophytica</name>
    <dbReference type="NCBI Taxonomy" id="1654476"/>
    <lineage>
        <taxon>Bacteria</taxon>
        <taxon>Bacillati</taxon>
        <taxon>Actinomycetota</taxon>
        <taxon>Actinomycetes</taxon>
        <taxon>Pseudonocardiales</taxon>
        <taxon>Pseudonocardiaceae</taxon>
        <taxon>Umezawaea</taxon>
    </lineage>
</organism>
<dbReference type="RefSeq" id="WP_259620803.1">
    <property type="nucleotide sequence ID" value="NZ_JANYMP010000001.1"/>
</dbReference>
<keyword evidence="3" id="KW-1185">Reference proteome</keyword>
<feature type="transmembrane region" description="Helical" evidence="1">
    <location>
        <begin position="172"/>
        <end position="191"/>
    </location>
</feature>
<keyword evidence="1" id="KW-0812">Transmembrane</keyword>
<feature type="transmembrane region" description="Helical" evidence="1">
    <location>
        <begin position="17"/>
        <end position="35"/>
    </location>
</feature>
<accession>A0A9X2VEM1</accession>
<feature type="transmembrane region" description="Helical" evidence="1">
    <location>
        <begin position="405"/>
        <end position="426"/>
    </location>
</feature>
<protein>
    <submittedName>
        <fullName evidence="2">Uncharacterized protein</fullName>
    </submittedName>
</protein>
<feature type="transmembrane region" description="Helical" evidence="1">
    <location>
        <begin position="495"/>
        <end position="514"/>
    </location>
</feature>
<feature type="transmembrane region" description="Helical" evidence="1">
    <location>
        <begin position="112"/>
        <end position="132"/>
    </location>
</feature>
<feature type="transmembrane region" description="Helical" evidence="1">
    <location>
        <begin position="55"/>
        <end position="77"/>
    </location>
</feature>
<evidence type="ECO:0000313" key="3">
    <source>
        <dbReference type="Proteomes" id="UP001141259"/>
    </source>
</evidence>
<reference evidence="2" key="1">
    <citation type="submission" date="2022-08" db="EMBL/GenBank/DDBJ databases">
        <authorList>
            <person name="Tistechok S."/>
            <person name="Samborskyy M."/>
            <person name="Roman I."/>
        </authorList>
    </citation>
    <scope>NUCLEOTIDE SEQUENCE</scope>
    <source>
        <strain evidence="2">DSM 103496</strain>
    </source>
</reference>
<feature type="transmembrane region" description="Helical" evidence="1">
    <location>
        <begin position="464"/>
        <end position="483"/>
    </location>
</feature>
<gene>
    <name evidence="2" type="ORF">NZH93_00300</name>
</gene>
<evidence type="ECO:0000313" key="2">
    <source>
        <dbReference type="EMBL" id="MCS7475278.1"/>
    </source>
</evidence>
<name>A0A9X2VEM1_9PSEU</name>
<sequence length="518" mass="54093">MIALVLGDFRDRVRRPAYAATLLAAALLGYLAVPASDSRWAIMQLGPYRGLYTSAYVGMATALASTLWLMLGGFYVVRNTIARDERTNVGLLLASTPLRTPVYLVAKLLGNVLVLTSMLVVLAGTALVMQVARGESTSVDLGALLLPFAVVAFPAVVLTASAALFWELTPVLKTGSGNVIWFFCWMVLALGGQSPSAPLGGLGVSDVVESLGADMAAKGLDVTGGEFSLGLTALDAPLTPFEWSGFTPGAGFLLSRLLVMGVVVALALLPAVWFTRFDPALDGGVVPEAPDAVPVPAESGAFYVRGGLKTVVRRGSALSAFPRLLVGEVRVLLQGVSRWWWIGLALVAAVTVVVPIAGVSRVLLPAAWIWPVLLWSRLGTQRYECDVQSILAPYPSVRWRAVAEWLAGVLLTAGTGAAAAIRMVVAGDPAGVAAWVAAVLFIPALAFSLGSLSRTHRVFQAGYVPVWYAGVSGLPVLDLAGALRAEDGTPLGPPAPLLAALGIGLVVAVVALSGRRLR</sequence>